<feature type="region of interest" description="Disordered" evidence="1">
    <location>
        <begin position="52"/>
        <end position="92"/>
    </location>
</feature>
<evidence type="ECO:0000256" key="1">
    <source>
        <dbReference type="SAM" id="MobiDB-lite"/>
    </source>
</evidence>
<dbReference type="EMBL" id="VIIS01002219">
    <property type="protein sequence ID" value="KAF0286963.1"/>
    <property type="molecule type" value="Genomic_DNA"/>
</dbReference>
<evidence type="ECO:0000313" key="2">
    <source>
        <dbReference type="EMBL" id="KAF0286963.1"/>
    </source>
</evidence>
<accession>A0A6A4UYQ5</accession>
<comment type="caution">
    <text evidence="2">The sequence shown here is derived from an EMBL/GenBank/DDBJ whole genome shotgun (WGS) entry which is preliminary data.</text>
</comment>
<sequence>MTGRPRGQLGCCLGAGWPPPAAGRHGTCCDSASSTAAAAAARLRLHSLVPNGSRWRSSEDLSGRRPARPSRLSLMRCGGGGSADESSTVTVTRSAQQRRAAFSARRDESVAMEAPLVACLLDRTPSVVVSDYSHTNSTDDGGGPEEWSALGGPFPGRRLSNCSSCSCSTVSSCGRGLSQRGSLLDLEAEGLVQCGDGRLERARSPDLGRRERRTFECQGSLEMDCGGALSPWQRSLDLEWSQQTLHPAWTASLEPWRRSLEPPSWHRPWRLGRQRSLDLDLDAPEAPAPSANQRQDASDLTNQRLGLSTAANQRSDLDQVSRGQTLTVAPEPPAADPTRKVSDCSCSSVSTISQEDEDEIRSTCTVEEVTSHHSKVSPHQQGCGAVEISDGSGSGSGSGEKNRLRLRLRLRVKCYGGSGSGSGSE</sequence>
<dbReference type="AlphaFoldDB" id="A0A6A4UYQ5"/>
<name>A0A6A4UYQ5_AMPAM</name>
<organism evidence="2 3">
    <name type="scientific">Amphibalanus amphitrite</name>
    <name type="common">Striped barnacle</name>
    <name type="synonym">Balanus amphitrite</name>
    <dbReference type="NCBI Taxonomy" id="1232801"/>
    <lineage>
        <taxon>Eukaryota</taxon>
        <taxon>Metazoa</taxon>
        <taxon>Ecdysozoa</taxon>
        <taxon>Arthropoda</taxon>
        <taxon>Crustacea</taxon>
        <taxon>Multicrustacea</taxon>
        <taxon>Cirripedia</taxon>
        <taxon>Thoracica</taxon>
        <taxon>Thoracicalcarea</taxon>
        <taxon>Balanomorpha</taxon>
        <taxon>Balanoidea</taxon>
        <taxon>Balanidae</taxon>
        <taxon>Amphibalaninae</taxon>
        <taxon>Amphibalanus</taxon>
    </lineage>
</organism>
<keyword evidence="3" id="KW-1185">Reference proteome</keyword>
<feature type="region of interest" description="Disordered" evidence="1">
    <location>
        <begin position="371"/>
        <end position="404"/>
    </location>
</feature>
<proteinExistence type="predicted"/>
<protein>
    <submittedName>
        <fullName evidence="2">Uncharacterized protein</fullName>
    </submittedName>
</protein>
<feature type="region of interest" description="Disordered" evidence="1">
    <location>
        <begin position="309"/>
        <end position="344"/>
    </location>
</feature>
<evidence type="ECO:0000313" key="3">
    <source>
        <dbReference type="Proteomes" id="UP000440578"/>
    </source>
</evidence>
<dbReference type="Proteomes" id="UP000440578">
    <property type="component" value="Unassembled WGS sequence"/>
</dbReference>
<reference evidence="2 3" key="1">
    <citation type="submission" date="2019-07" db="EMBL/GenBank/DDBJ databases">
        <title>Draft genome assembly of a fouling barnacle, Amphibalanus amphitrite (Darwin, 1854): The first reference genome for Thecostraca.</title>
        <authorList>
            <person name="Kim W."/>
        </authorList>
    </citation>
    <scope>NUCLEOTIDE SEQUENCE [LARGE SCALE GENOMIC DNA]</scope>
    <source>
        <strain evidence="2">SNU_AA5</strain>
        <tissue evidence="2">Soma without cirri and trophi</tissue>
    </source>
</reference>
<dbReference type="OrthoDB" id="338650at2759"/>
<gene>
    <name evidence="2" type="ORF">FJT64_001493</name>
</gene>